<protein>
    <submittedName>
        <fullName evidence="2">TIGR03745 family integrating conjugative element membrane protein</fullName>
    </submittedName>
</protein>
<sequence length="129" mass="14154">MNRLFHSMFQKSRHRIHEIKTLFYRVLALLTVGITSSPTLAQLPTMDEPTRGEGSGLMETIQNYLYDAAILGGLIIATVAFYIVGQSALAKYKEASEKGQWGAFGITIVVGIILIVAVIWLATKAAEIL</sequence>
<name>A0A9Q3W9W9_9GAMM</name>
<evidence type="ECO:0000313" key="3">
    <source>
        <dbReference type="Proteomes" id="UP001107961"/>
    </source>
</evidence>
<organism evidence="2 3">
    <name type="scientific">Alloalcanivorax xenomutans</name>
    <dbReference type="NCBI Taxonomy" id="1094342"/>
    <lineage>
        <taxon>Bacteria</taxon>
        <taxon>Pseudomonadati</taxon>
        <taxon>Pseudomonadota</taxon>
        <taxon>Gammaproteobacteria</taxon>
        <taxon>Oceanospirillales</taxon>
        <taxon>Alcanivoracaceae</taxon>
        <taxon>Alloalcanivorax</taxon>
    </lineage>
</organism>
<reference evidence="2" key="1">
    <citation type="submission" date="2022-01" db="EMBL/GenBank/DDBJ databases">
        <authorList>
            <person name="Karlyshev A.V."/>
            <person name="Jaspars M."/>
        </authorList>
    </citation>
    <scope>NUCLEOTIDE SEQUENCE</scope>
    <source>
        <strain evidence="2">AGSA3-2</strain>
    </source>
</reference>
<dbReference type="EMBL" id="JAJVKT010000036">
    <property type="protein sequence ID" value="MCE7510998.1"/>
    <property type="molecule type" value="Genomic_DNA"/>
</dbReference>
<dbReference type="RefSeq" id="WP_233926163.1">
    <property type="nucleotide sequence ID" value="NZ_JAJVKT010000036.1"/>
</dbReference>
<feature type="transmembrane region" description="Helical" evidence="1">
    <location>
        <begin position="101"/>
        <end position="122"/>
    </location>
</feature>
<keyword evidence="1" id="KW-1133">Transmembrane helix</keyword>
<dbReference type="Proteomes" id="UP001107961">
    <property type="component" value="Unassembled WGS sequence"/>
</dbReference>
<gene>
    <name evidence="2" type="ORF">LZG35_20380</name>
</gene>
<accession>A0A9Q3W9W9</accession>
<feature type="transmembrane region" description="Helical" evidence="1">
    <location>
        <begin position="65"/>
        <end position="89"/>
    </location>
</feature>
<keyword evidence="1" id="KW-0472">Membrane</keyword>
<dbReference type="InterPro" id="IPR021356">
    <property type="entry name" value="Integr_conj_element_PFL4702"/>
</dbReference>
<keyword evidence="1" id="KW-0812">Transmembrane</keyword>
<dbReference type="Pfam" id="PF11190">
    <property type="entry name" value="DUF2976"/>
    <property type="match status" value="1"/>
</dbReference>
<dbReference type="NCBIfam" id="TIGR03745">
    <property type="entry name" value="conj_TIGR03745"/>
    <property type="match status" value="1"/>
</dbReference>
<proteinExistence type="predicted"/>
<evidence type="ECO:0000313" key="2">
    <source>
        <dbReference type="EMBL" id="MCE7510998.1"/>
    </source>
</evidence>
<keyword evidence="3" id="KW-1185">Reference proteome</keyword>
<evidence type="ECO:0000256" key="1">
    <source>
        <dbReference type="SAM" id="Phobius"/>
    </source>
</evidence>
<comment type="caution">
    <text evidence="2">The sequence shown here is derived from an EMBL/GenBank/DDBJ whole genome shotgun (WGS) entry which is preliminary data.</text>
</comment>
<dbReference type="AlphaFoldDB" id="A0A9Q3W9W9"/>